<evidence type="ECO:0000256" key="1">
    <source>
        <dbReference type="ARBA" id="ARBA00001927"/>
    </source>
</evidence>
<feature type="domain" description="Succinate dehydogenase/fumarate reductase N-terminal" evidence="19">
    <location>
        <begin position="2"/>
        <end position="79"/>
    </location>
</feature>
<keyword evidence="16" id="KW-0003">3Fe-4S</keyword>
<evidence type="ECO:0000256" key="3">
    <source>
        <dbReference type="ARBA" id="ARBA00004894"/>
    </source>
</evidence>
<evidence type="ECO:0000256" key="5">
    <source>
        <dbReference type="ARBA" id="ARBA00012792"/>
    </source>
</evidence>
<dbReference type="PROSITE" id="PS00198">
    <property type="entry name" value="4FE4S_FER_1"/>
    <property type="match status" value="1"/>
</dbReference>
<keyword evidence="13" id="KW-0560">Oxidoreductase</keyword>
<evidence type="ECO:0000256" key="4">
    <source>
        <dbReference type="ARBA" id="ARBA00009433"/>
    </source>
</evidence>
<dbReference type="Proteomes" id="UP000054529">
    <property type="component" value="Unassembled WGS sequence"/>
</dbReference>
<gene>
    <name evidence="21" type="ORF">P689_12211</name>
</gene>
<dbReference type="InterPro" id="IPR050573">
    <property type="entry name" value="SDH/FRD_Iron-Sulfur"/>
</dbReference>
<dbReference type="GO" id="GO:0006099">
    <property type="term" value="P:tricarboxylic acid cycle"/>
    <property type="evidence" value="ECO:0007669"/>
    <property type="project" value="UniProtKB-KW"/>
</dbReference>
<keyword evidence="11" id="KW-0479">Metal-binding</keyword>
<evidence type="ECO:0000259" key="20">
    <source>
        <dbReference type="Pfam" id="PF13237"/>
    </source>
</evidence>
<comment type="caution">
    <text evidence="21">The sequence shown here is derived from an EMBL/GenBank/DDBJ whole genome shotgun (WGS) entry which is preliminary data.</text>
</comment>
<comment type="cofactor">
    <cofactor evidence="17">
        <name>[2Fe-2S] cluster</name>
        <dbReference type="ChEBI" id="CHEBI:190135"/>
    </cofactor>
</comment>
<dbReference type="NCBIfam" id="TIGR00384">
    <property type="entry name" value="dhsB"/>
    <property type="match status" value="1"/>
</dbReference>
<evidence type="ECO:0000256" key="8">
    <source>
        <dbReference type="ARBA" id="ARBA00022485"/>
    </source>
</evidence>
<keyword evidence="14" id="KW-0408">Iron</keyword>
<dbReference type="SUPFAM" id="SSF46548">
    <property type="entry name" value="alpha-helical ferredoxin"/>
    <property type="match status" value="1"/>
</dbReference>
<evidence type="ECO:0000259" key="19">
    <source>
        <dbReference type="Pfam" id="PF13085"/>
    </source>
</evidence>
<dbReference type="InterPro" id="IPR036010">
    <property type="entry name" value="2Fe-2S_ferredoxin-like_sf"/>
</dbReference>
<evidence type="ECO:0000256" key="12">
    <source>
        <dbReference type="ARBA" id="ARBA00022982"/>
    </source>
</evidence>
<evidence type="ECO:0000256" key="10">
    <source>
        <dbReference type="ARBA" id="ARBA00022714"/>
    </source>
</evidence>
<evidence type="ECO:0000256" key="11">
    <source>
        <dbReference type="ARBA" id="ARBA00022723"/>
    </source>
</evidence>
<dbReference type="InterPro" id="IPR017896">
    <property type="entry name" value="4Fe4S_Fe-S-bd"/>
</dbReference>
<dbReference type="GO" id="GO:0009055">
    <property type="term" value="F:electron transfer activity"/>
    <property type="evidence" value="ECO:0007669"/>
    <property type="project" value="InterPro"/>
</dbReference>
<evidence type="ECO:0000256" key="13">
    <source>
        <dbReference type="ARBA" id="ARBA00023002"/>
    </source>
</evidence>
<dbReference type="Gene3D" id="3.10.20.30">
    <property type="match status" value="1"/>
</dbReference>
<proteinExistence type="inferred from homology"/>
<evidence type="ECO:0000313" key="22">
    <source>
        <dbReference type="Proteomes" id="UP000054529"/>
    </source>
</evidence>
<dbReference type="GO" id="GO:0008177">
    <property type="term" value="F:succinate dehydrogenase (quinone) activity"/>
    <property type="evidence" value="ECO:0007669"/>
    <property type="project" value="UniProtKB-EC"/>
</dbReference>
<dbReference type="SUPFAM" id="SSF54292">
    <property type="entry name" value="2Fe-2S ferredoxin-like"/>
    <property type="match status" value="1"/>
</dbReference>
<keyword evidence="15" id="KW-0411">Iron-sulfur</keyword>
<comment type="pathway">
    <text evidence="3">Carbohydrate metabolism; tricarboxylic acid cycle; fumarate from succinate (bacterial route): step 1/1.</text>
</comment>
<dbReference type="InterPro" id="IPR017900">
    <property type="entry name" value="4Fe4S_Fe_S_CS"/>
</dbReference>
<dbReference type="GO" id="GO:0051538">
    <property type="term" value="F:3 iron, 4 sulfur cluster binding"/>
    <property type="evidence" value="ECO:0007669"/>
    <property type="project" value="UniProtKB-KW"/>
</dbReference>
<dbReference type="AlphaFoldDB" id="A0A0C1RZW7"/>
<dbReference type="GO" id="GO:0022904">
    <property type="term" value="P:respiratory electron transport chain"/>
    <property type="evidence" value="ECO:0007669"/>
    <property type="project" value="TreeGrafter"/>
</dbReference>
<dbReference type="NCBIfam" id="NF004616">
    <property type="entry name" value="PRK05950.1"/>
    <property type="match status" value="1"/>
</dbReference>
<reference evidence="21 22" key="1">
    <citation type="journal article" date="2014" name="G3 (Bethesda)">
        <title>Genome sequence of Candidatus Riesia pediculischaeffi, endosymbiont of chimpanzee lice, and genomic comparison of recently acquired endosymbionts from human and chimpanzee lice.</title>
        <authorList>
            <person name="Boyd B.M."/>
            <person name="Allen J.M."/>
            <person name="de Crecy-Lagard V."/>
            <person name="Reed D.L."/>
        </authorList>
    </citation>
    <scope>NUCLEOTIDE SEQUENCE [LARGE SCALE GENOMIC DNA]</scope>
    <source>
        <strain evidence="21 22">PTSU</strain>
    </source>
</reference>
<dbReference type="InterPro" id="IPR009051">
    <property type="entry name" value="Helical_ferredxn"/>
</dbReference>
<dbReference type="GO" id="GO:0051539">
    <property type="term" value="F:4 iron, 4 sulfur cluster binding"/>
    <property type="evidence" value="ECO:0007669"/>
    <property type="project" value="UniProtKB-KW"/>
</dbReference>
<dbReference type="PATRIC" id="fig|1401651.3.peg.277"/>
<protein>
    <recommendedName>
        <fullName evidence="6">Succinate dehydrogenase iron-sulfur subunit</fullName>
        <ecNumber evidence="5">1.3.5.1</ecNumber>
    </recommendedName>
</protein>
<dbReference type="Gene3D" id="1.10.1060.10">
    <property type="entry name" value="Alpha-helical ferredoxin"/>
    <property type="match status" value="1"/>
</dbReference>
<dbReference type="Pfam" id="PF13237">
    <property type="entry name" value="Fer4_10"/>
    <property type="match status" value="1"/>
</dbReference>
<dbReference type="GO" id="GO:0051537">
    <property type="term" value="F:2 iron, 2 sulfur cluster binding"/>
    <property type="evidence" value="ECO:0007669"/>
    <property type="project" value="UniProtKB-KW"/>
</dbReference>
<sequence>MMLSDVLFKIKKKDPTFSFRISCRQGVCGSDGMNINGRNGLACITSIKDLLKKCKKVVVKPLTGFLILKDLVVNMSDFFDRYKEIFPYIIENNENGCIKKRNHIQSISQRNKLNGLYGCILCACCSSSCPSVWWNTDKFIGPAGLLTSYRFLSDDRDHGKNFRLNHLQDSFKVFKCHNIMNCISSCPKNLNPNRAIRKIKIMLLKNMLNLT</sequence>
<keyword evidence="12" id="KW-0249">Electron transport</keyword>
<keyword evidence="8" id="KW-0004">4Fe-4S</keyword>
<keyword evidence="9" id="KW-0816">Tricarboxylic acid cycle</keyword>
<dbReference type="FunFam" id="1.10.1060.10:FF:000001">
    <property type="entry name" value="Succinate dehydrogenase iron-sulfur subunit SdhB"/>
    <property type="match status" value="1"/>
</dbReference>
<dbReference type="Pfam" id="PF13085">
    <property type="entry name" value="Fer2_3"/>
    <property type="match status" value="1"/>
</dbReference>
<comment type="cofactor">
    <cofactor evidence="1">
        <name>[3Fe-4S] cluster</name>
        <dbReference type="ChEBI" id="CHEBI:21137"/>
    </cofactor>
</comment>
<comment type="catalytic activity">
    <reaction evidence="18">
        <text>a quinone + succinate = fumarate + a quinol</text>
        <dbReference type="Rhea" id="RHEA:40523"/>
        <dbReference type="ChEBI" id="CHEBI:24646"/>
        <dbReference type="ChEBI" id="CHEBI:29806"/>
        <dbReference type="ChEBI" id="CHEBI:30031"/>
        <dbReference type="ChEBI" id="CHEBI:132124"/>
        <dbReference type="EC" id="1.3.5.1"/>
    </reaction>
</comment>
<dbReference type="EMBL" id="AWXV01000004">
    <property type="protein sequence ID" value="KIE63842.1"/>
    <property type="molecule type" value="Genomic_DNA"/>
</dbReference>
<evidence type="ECO:0000256" key="14">
    <source>
        <dbReference type="ARBA" id="ARBA00023004"/>
    </source>
</evidence>
<evidence type="ECO:0000256" key="18">
    <source>
        <dbReference type="ARBA" id="ARBA00049220"/>
    </source>
</evidence>
<accession>A0A0C1RZW7</accession>
<evidence type="ECO:0000256" key="7">
    <source>
        <dbReference type="ARBA" id="ARBA00022448"/>
    </source>
</evidence>
<evidence type="ECO:0000256" key="9">
    <source>
        <dbReference type="ARBA" id="ARBA00022532"/>
    </source>
</evidence>
<evidence type="ECO:0000256" key="15">
    <source>
        <dbReference type="ARBA" id="ARBA00023014"/>
    </source>
</evidence>
<dbReference type="HOGENOM" id="CLU_044838_3_0_6"/>
<keyword evidence="10" id="KW-0001">2Fe-2S</keyword>
<evidence type="ECO:0000313" key="21">
    <source>
        <dbReference type="EMBL" id="KIE63842.1"/>
    </source>
</evidence>
<keyword evidence="7" id="KW-0813">Transport</keyword>
<comment type="cofactor">
    <cofactor evidence="2">
        <name>[4Fe-4S] cluster</name>
        <dbReference type="ChEBI" id="CHEBI:49883"/>
    </cofactor>
</comment>
<dbReference type="InterPro" id="IPR012675">
    <property type="entry name" value="Beta-grasp_dom_sf"/>
</dbReference>
<dbReference type="InterPro" id="IPR004489">
    <property type="entry name" value="Succ_DH/fum_Rdtase_Fe-S"/>
</dbReference>
<name>A0A0C1RZW7_9ENTR</name>
<dbReference type="PANTHER" id="PTHR11921">
    <property type="entry name" value="SUCCINATE DEHYDROGENASE IRON-SULFUR PROTEIN"/>
    <property type="match status" value="1"/>
</dbReference>
<feature type="domain" description="4Fe-4S ferredoxin-type" evidence="20">
    <location>
        <begin position="118"/>
        <end position="187"/>
    </location>
</feature>
<dbReference type="EC" id="1.3.5.1" evidence="5"/>
<organism evidence="21 22">
    <name type="scientific">Candidatus Riesia pediculischaeffi PTSU</name>
    <dbReference type="NCBI Taxonomy" id="1401651"/>
    <lineage>
        <taxon>Bacteria</taxon>
        <taxon>Pseudomonadati</taxon>
        <taxon>Pseudomonadota</taxon>
        <taxon>Gammaproteobacteria</taxon>
        <taxon>Enterobacterales</taxon>
        <taxon>Enterobacteriaceae</taxon>
        <taxon>Candidatus Riesia</taxon>
    </lineage>
</organism>
<dbReference type="PANTHER" id="PTHR11921:SF29">
    <property type="entry name" value="SUCCINATE DEHYDROGENASE [UBIQUINONE] IRON-SULFUR SUBUNIT, MITOCHONDRIAL"/>
    <property type="match status" value="1"/>
</dbReference>
<evidence type="ECO:0000256" key="16">
    <source>
        <dbReference type="ARBA" id="ARBA00023291"/>
    </source>
</evidence>
<comment type="similarity">
    <text evidence="4">Belongs to the succinate dehydrogenase/fumarate reductase iron-sulfur protein family.</text>
</comment>
<evidence type="ECO:0000256" key="6">
    <source>
        <dbReference type="ARBA" id="ARBA00022131"/>
    </source>
</evidence>
<evidence type="ECO:0000256" key="17">
    <source>
        <dbReference type="ARBA" id="ARBA00034078"/>
    </source>
</evidence>
<dbReference type="InterPro" id="IPR025192">
    <property type="entry name" value="Succ_DH/fum_Rdtase_N"/>
</dbReference>
<dbReference type="GO" id="GO:0046872">
    <property type="term" value="F:metal ion binding"/>
    <property type="evidence" value="ECO:0007669"/>
    <property type="project" value="UniProtKB-KW"/>
</dbReference>
<evidence type="ECO:0000256" key="2">
    <source>
        <dbReference type="ARBA" id="ARBA00001966"/>
    </source>
</evidence>